<dbReference type="InterPro" id="IPR025631">
    <property type="entry name" value="Porin_10"/>
</dbReference>
<name>A0A428KU60_9BACT</name>
<dbReference type="Pfam" id="PF14121">
    <property type="entry name" value="Porin_10"/>
    <property type="match status" value="1"/>
</dbReference>
<comment type="caution">
    <text evidence="1">The sequence shown here is derived from an EMBL/GenBank/DDBJ whole genome shotgun (WGS) entry which is preliminary data.</text>
</comment>
<proteinExistence type="predicted"/>
<accession>A0A428KU60</accession>
<dbReference type="EMBL" id="RWIT01000002">
    <property type="protein sequence ID" value="RSK50149.1"/>
    <property type="molecule type" value="Genomic_DNA"/>
</dbReference>
<organism evidence="1 2">
    <name type="scientific">Hymenobacter rigui</name>
    <dbReference type="NCBI Taxonomy" id="334424"/>
    <lineage>
        <taxon>Bacteria</taxon>
        <taxon>Pseudomonadati</taxon>
        <taxon>Bacteroidota</taxon>
        <taxon>Cytophagia</taxon>
        <taxon>Cytophagales</taxon>
        <taxon>Hymenobacteraceae</taxon>
        <taxon>Hymenobacter</taxon>
    </lineage>
</organism>
<protein>
    <recommendedName>
        <fullName evidence="3">Porin</fullName>
    </recommendedName>
</protein>
<dbReference type="OrthoDB" id="1489309at2"/>
<evidence type="ECO:0000313" key="1">
    <source>
        <dbReference type="EMBL" id="RSK50149.1"/>
    </source>
</evidence>
<reference evidence="1 2" key="1">
    <citation type="submission" date="2018-12" db="EMBL/GenBank/DDBJ databases">
        <authorList>
            <person name="Feng G."/>
            <person name="Zhu H."/>
        </authorList>
    </citation>
    <scope>NUCLEOTIDE SEQUENCE [LARGE SCALE GENOMIC DNA]</scope>
    <source>
        <strain evidence="1 2">KCTC 12533</strain>
    </source>
</reference>
<evidence type="ECO:0008006" key="3">
    <source>
        <dbReference type="Google" id="ProtNLM"/>
    </source>
</evidence>
<dbReference type="AlphaFoldDB" id="A0A428KU60"/>
<evidence type="ECO:0000313" key="2">
    <source>
        <dbReference type="Proteomes" id="UP000273500"/>
    </source>
</evidence>
<keyword evidence="2" id="KW-1185">Reference proteome</keyword>
<gene>
    <name evidence="1" type="ORF">EI291_05710</name>
</gene>
<dbReference type="Proteomes" id="UP000273500">
    <property type="component" value="Unassembled WGS sequence"/>
</dbReference>
<sequence length="723" mass="81669">MWLQVCAICPYFTFLLKFVSWPTVLPGSRSSSPLIFRPTLLSDSLLTAFFSAKPARCAASTVRCRVRQALPVAALLGVGLLPATGQAQVLDDSTKVRYGAHTTFILKERDLLREDTLGQVIDTTLTRLPQQRYWAHDTTFQQDLGNFGTASRRLLWEPNLKLGARLGRNVFDKYARNAADVPYYDTRSPYTFFRFHQGNPYEQIFELSYARSLKKHFNAGFAYERFGANKAVAVTNTKTGQVEHSNFLFFVRYDSPEGRYHAMSNFSTARHRVAEQGGIQPQLVTNNPDAPSDFENGKVILSQLFDYQREVVSLTKAINRDDRDELRLAHTYRLLGRGLTVFHIFDYSRQLNKYTDEALSSTGGVARFYPLIRRTTTVTDDRAEFRQLENTVGVLGHTSAVEYRLYGRQRTFRLITRSNIGEPAVLRPALPDSTGTQLFAGGTAAFRYRQFAIETAGELKLSARLGNIGNTEYWLRGAARLGPLRGEALISSYAPTLTELRLVGNHYAWDHTENSTDSFQNTQVQQLRVQVAQQLGKHYLEAAGTVANIQNLVYYTADAPGGQFGAPQQLGTARQLTTLMARYRLTWGKFVADNQATYTIGAGADNPGLRIPALVGESRVYYQGYVFKKALLGQAGVQAYFQSRWKAYDYSPSTQQFYVQDHFTVRNTPVVDVFLSGDIRTVGFFLKMAYVNQFLPQSGYFAAPYYAALPRRMEFGIRWQFFN</sequence>